<proteinExistence type="predicted"/>
<evidence type="ECO:0000256" key="1">
    <source>
        <dbReference type="SAM" id="MobiDB-lite"/>
    </source>
</evidence>
<evidence type="ECO:0000313" key="3">
    <source>
        <dbReference type="Proteomes" id="UP000000305"/>
    </source>
</evidence>
<name>E9FXW4_DAPPU</name>
<feature type="region of interest" description="Disordered" evidence="1">
    <location>
        <begin position="1"/>
        <end position="22"/>
    </location>
</feature>
<dbReference type="InParanoid" id="E9FXW4"/>
<evidence type="ECO:0000313" key="2">
    <source>
        <dbReference type="EMBL" id="EFX88173.1"/>
    </source>
</evidence>
<dbReference type="HOGENOM" id="CLU_2471343_0_0_1"/>
<gene>
    <name evidence="2" type="ORF">DAPPUDRAFT_305553</name>
</gene>
<dbReference type="KEGG" id="dpx:DAPPUDRAFT_305553"/>
<dbReference type="AlphaFoldDB" id="E9FXW4"/>
<organism evidence="2 3">
    <name type="scientific">Daphnia pulex</name>
    <name type="common">Water flea</name>
    <dbReference type="NCBI Taxonomy" id="6669"/>
    <lineage>
        <taxon>Eukaryota</taxon>
        <taxon>Metazoa</taxon>
        <taxon>Ecdysozoa</taxon>
        <taxon>Arthropoda</taxon>
        <taxon>Crustacea</taxon>
        <taxon>Branchiopoda</taxon>
        <taxon>Diplostraca</taxon>
        <taxon>Cladocera</taxon>
        <taxon>Anomopoda</taxon>
        <taxon>Daphniidae</taxon>
        <taxon>Daphnia</taxon>
    </lineage>
</organism>
<feature type="compositionally biased region" description="Basic residues" evidence="1">
    <location>
        <begin position="1"/>
        <end position="14"/>
    </location>
</feature>
<dbReference type="Proteomes" id="UP000000305">
    <property type="component" value="Unassembled WGS sequence"/>
</dbReference>
<protein>
    <submittedName>
        <fullName evidence="2">Uncharacterized protein</fullName>
    </submittedName>
</protein>
<sequence length="88" mass="10259">MSRCKAVARTRPRRGSWGIEGTEGNPRNFHISSNSFWVNQKVKNIKKINKNVTHNTYASRLYILHRPLRPIKTECGNCHLYFTPSNLF</sequence>
<reference evidence="2 3" key="1">
    <citation type="journal article" date="2011" name="Science">
        <title>The ecoresponsive genome of Daphnia pulex.</title>
        <authorList>
            <person name="Colbourne J.K."/>
            <person name="Pfrender M.E."/>
            <person name="Gilbert D."/>
            <person name="Thomas W.K."/>
            <person name="Tucker A."/>
            <person name="Oakley T.H."/>
            <person name="Tokishita S."/>
            <person name="Aerts A."/>
            <person name="Arnold G.J."/>
            <person name="Basu M.K."/>
            <person name="Bauer D.J."/>
            <person name="Caceres C.E."/>
            <person name="Carmel L."/>
            <person name="Casola C."/>
            <person name="Choi J.H."/>
            <person name="Detter J.C."/>
            <person name="Dong Q."/>
            <person name="Dusheyko S."/>
            <person name="Eads B.D."/>
            <person name="Frohlich T."/>
            <person name="Geiler-Samerotte K.A."/>
            <person name="Gerlach D."/>
            <person name="Hatcher P."/>
            <person name="Jogdeo S."/>
            <person name="Krijgsveld J."/>
            <person name="Kriventseva E.V."/>
            <person name="Kultz D."/>
            <person name="Laforsch C."/>
            <person name="Lindquist E."/>
            <person name="Lopez J."/>
            <person name="Manak J.R."/>
            <person name="Muller J."/>
            <person name="Pangilinan J."/>
            <person name="Patwardhan R.P."/>
            <person name="Pitluck S."/>
            <person name="Pritham E.J."/>
            <person name="Rechtsteiner A."/>
            <person name="Rho M."/>
            <person name="Rogozin I.B."/>
            <person name="Sakarya O."/>
            <person name="Salamov A."/>
            <person name="Schaack S."/>
            <person name="Shapiro H."/>
            <person name="Shiga Y."/>
            <person name="Skalitzky C."/>
            <person name="Smith Z."/>
            <person name="Souvorov A."/>
            <person name="Sung W."/>
            <person name="Tang Z."/>
            <person name="Tsuchiya D."/>
            <person name="Tu H."/>
            <person name="Vos H."/>
            <person name="Wang M."/>
            <person name="Wolf Y.I."/>
            <person name="Yamagata H."/>
            <person name="Yamada T."/>
            <person name="Ye Y."/>
            <person name="Shaw J.R."/>
            <person name="Andrews J."/>
            <person name="Crease T.J."/>
            <person name="Tang H."/>
            <person name="Lucas S.M."/>
            <person name="Robertson H.M."/>
            <person name="Bork P."/>
            <person name="Koonin E.V."/>
            <person name="Zdobnov E.M."/>
            <person name="Grigoriev I.V."/>
            <person name="Lynch M."/>
            <person name="Boore J.L."/>
        </authorList>
    </citation>
    <scope>NUCLEOTIDE SEQUENCE [LARGE SCALE GENOMIC DNA]</scope>
</reference>
<keyword evidence="3" id="KW-1185">Reference proteome</keyword>
<accession>E9FXW4</accession>
<dbReference type="EMBL" id="GL732526">
    <property type="protein sequence ID" value="EFX88173.1"/>
    <property type="molecule type" value="Genomic_DNA"/>
</dbReference>